<organism evidence="2 3">
    <name type="scientific">Rozella allomycis (strain CSF55)</name>
    <dbReference type="NCBI Taxonomy" id="988480"/>
    <lineage>
        <taxon>Eukaryota</taxon>
        <taxon>Fungi</taxon>
        <taxon>Fungi incertae sedis</taxon>
        <taxon>Cryptomycota</taxon>
        <taxon>Cryptomycota incertae sedis</taxon>
        <taxon>Rozella</taxon>
    </lineage>
</organism>
<evidence type="ECO:0000256" key="1">
    <source>
        <dbReference type="SAM" id="Coils"/>
    </source>
</evidence>
<dbReference type="Proteomes" id="UP000281549">
    <property type="component" value="Unassembled WGS sequence"/>
</dbReference>
<gene>
    <name evidence="2" type="ORF">ROZALSC1DRAFT_26787</name>
</gene>
<accession>A0A4P9YRT9</accession>
<evidence type="ECO:0000313" key="2">
    <source>
        <dbReference type="EMBL" id="RKP21821.1"/>
    </source>
</evidence>
<name>A0A4P9YRT9_ROZAC</name>
<dbReference type="AlphaFoldDB" id="A0A4P9YRT9"/>
<dbReference type="EMBL" id="ML004926">
    <property type="protein sequence ID" value="RKP21821.1"/>
    <property type="molecule type" value="Genomic_DNA"/>
</dbReference>
<proteinExistence type="predicted"/>
<sequence length="144" mass="17026">MDEDSIIIRAKLDIDEKPLKRGLKKLYNGCSDIEHSIETDLLQLAFAKVRKMTDVIEQDQKNMPENQFDEQIETEQNELLQVQEKLKNELENKNRKLQYDALSLKIQEKKPCSLLAKEKEQMLQEISQLEAQREQHYFAFGFIK</sequence>
<keyword evidence="1" id="KW-0175">Coiled coil</keyword>
<reference evidence="3" key="1">
    <citation type="journal article" date="2018" name="Nat. Microbiol.">
        <title>Leveraging single-cell genomics to expand the fungal tree of life.</title>
        <authorList>
            <person name="Ahrendt S.R."/>
            <person name="Quandt C.A."/>
            <person name="Ciobanu D."/>
            <person name="Clum A."/>
            <person name="Salamov A."/>
            <person name="Andreopoulos B."/>
            <person name="Cheng J.F."/>
            <person name="Woyke T."/>
            <person name="Pelin A."/>
            <person name="Henrissat B."/>
            <person name="Reynolds N.K."/>
            <person name="Benny G.L."/>
            <person name="Smith M.E."/>
            <person name="James T.Y."/>
            <person name="Grigoriev I.V."/>
        </authorList>
    </citation>
    <scope>NUCLEOTIDE SEQUENCE [LARGE SCALE GENOMIC DNA]</scope>
    <source>
        <strain evidence="3">CSF55</strain>
    </source>
</reference>
<feature type="coiled-coil region" evidence="1">
    <location>
        <begin position="65"/>
        <end position="135"/>
    </location>
</feature>
<evidence type="ECO:0000313" key="3">
    <source>
        <dbReference type="Proteomes" id="UP000281549"/>
    </source>
</evidence>
<protein>
    <submittedName>
        <fullName evidence="2">Uncharacterized protein</fullName>
    </submittedName>
</protein>